<feature type="domain" description="DUF218" evidence="1">
    <location>
        <begin position="8"/>
        <end position="128"/>
    </location>
</feature>
<accession>A0A9D2LRC0</accession>
<reference evidence="2" key="2">
    <citation type="submission" date="2021-04" db="EMBL/GenBank/DDBJ databases">
        <authorList>
            <person name="Gilroy R."/>
        </authorList>
    </citation>
    <scope>NUCLEOTIDE SEQUENCE</scope>
    <source>
        <strain evidence="2">ChiSjej1B19-5720</strain>
    </source>
</reference>
<evidence type="ECO:0000259" key="1">
    <source>
        <dbReference type="Pfam" id="PF02698"/>
    </source>
</evidence>
<name>A0A9D2LRC0_9FIRM</name>
<dbReference type="InterPro" id="IPR051599">
    <property type="entry name" value="Cell_Envelope_Assoc"/>
</dbReference>
<gene>
    <name evidence="2" type="ORF">IAA06_00635</name>
</gene>
<dbReference type="GO" id="GO:0043164">
    <property type="term" value="P:Gram-negative-bacterium-type cell wall biogenesis"/>
    <property type="evidence" value="ECO:0007669"/>
    <property type="project" value="TreeGrafter"/>
</dbReference>
<dbReference type="AlphaFoldDB" id="A0A9D2LRC0"/>
<dbReference type="EMBL" id="DWYZ01000017">
    <property type="protein sequence ID" value="HJB27288.1"/>
    <property type="molecule type" value="Genomic_DNA"/>
</dbReference>
<dbReference type="InterPro" id="IPR014729">
    <property type="entry name" value="Rossmann-like_a/b/a_fold"/>
</dbReference>
<dbReference type="PANTHER" id="PTHR30336:SF4">
    <property type="entry name" value="ENVELOPE BIOGENESIS FACTOR ELYC"/>
    <property type="match status" value="1"/>
</dbReference>
<proteinExistence type="predicted"/>
<dbReference type="GO" id="GO:0005886">
    <property type="term" value="C:plasma membrane"/>
    <property type="evidence" value="ECO:0007669"/>
    <property type="project" value="TreeGrafter"/>
</dbReference>
<dbReference type="GO" id="GO:0000270">
    <property type="term" value="P:peptidoglycan metabolic process"/>
    <property type="evidence" value="ECO:0007669"/>
    <property type="project" value="TreeGrafter"/>
</dbReference>
<dbReference type="PANTHER" id="PTHR30336">
    <property type="entry name" value="INNER MEMBRANE PROTEIN, PROBABLE PERMEASE"/>
    <property type="match status" value="1"/>
</dbReference>
<sequence>MKEKKNLDYIIVLGAHVDGTRLTLALLERTRRACQYLKENPYTKAVLSGGKGAGEAISEAEAMYEYLISHGISGERLIKEERSTNTKENLAFSFKTIGTLDVSVGVVTNNFHVFRGVAIGKKCGCREIYGIPSRYRSWRLLLYIPREILAIIKDKLMGNL</sequence>
<organism evidence="2 3">
    <name type="scientific">Candidatus Blautia faecavium</name>
    <dbReference type="NCBI Taxonomy" id="2838487"/>
    <lineage>
        <taxon>Bacteria</taxon>
        <taxon>Bacillati</taxon>
        <taxon>Bacillota</taxon>
        <taxon>Clostridia</taxon>
        <taxon>Lachnospirales</taxon>
        <taxon>Lachnospiraceae</taxon>
        <taxon>Blautia</taxon>
    </lineage>
</organism>
<dbReference type="CDD" id="cd06259">
    <property type="entry name" value="YdcF-like"/>
    <property type="match status" value="1"/>
</dbReference>
<dbReference type="Gene3D" id="3.40.50.620">
    <property type="entry name" value="HUPs"/>
    <property type="match status" value="1"/>
</dbReference>
<reference evidence="2" key="1">
    <citation type="journal article" date="2021" name="PeerJ">
        <title>Extensive microbial diversity within the chicken gut microbiome revealed by metagenomics and culture.</title>
        <authorList>
            <person name="Gilroy R."/>
            <person name="Ravi A."/>
            <person name="Getino M."/>
            <person name="Pursley I."/>
            <person name="Horton D.L."/>
            <person name="Alikhan N.F."/>
            <person name="Baker D."/>
            <person name="Gharbi K."/>
            <person name="Hall N."/>
            <person name="Watson M."/>
            <person name="Adriaenssens E.M."/>
            <person name="Foster-Nyarko E."/>
            <person name="Jarju S."/>
            <person name="Secka A."/>
            <person name="Antonio M."/>
            <person name="Oren A."/>
            <person name="Chaudhuri R.R."/>
            <person name="La Ragione R."/>
            <person name="Hildebrand F."/>
            <person name="Pallen M.J."/>
        </authorList>
    </citation>
    <scope>NUCLEOTIDE SEQUENCE</scope>
    <source>
        <strain evidence="2">ChiSjej1B19-5720</strain>
    </source>
</reference>
<dbReference type="InterPro" id="IPR003848">
    <property type="entry name" value="DUF218"/>
</dbReference>
<evidence type="ECO:0000313" key="3">
    <source>
        <dbReference type="Proteomes" id="UP000823842"/>
    </source>
</evidence>
<protein>
    <submittedName>
        <fullName evidence="2">YdcF family protein</fullName>
    </submittedName>
</protein>
<dbReference type="Proteomes" id="UP000823842">
    <property type="component" value="Unassembled WGS sequence"/>
</dbReference>
<comment type="caution">
    <text evidence="2">The sequence shown here is derived from an EMBL/GenBank/DDBJ whole genome shotgun (WGS) entry which is preliminary data.</text>
</comment>
<dbReference type="Pfam" id="PF02698">
    <property type="entry name" value="DUF218"/>
    <property type="match status" value="1"/>
</dbReference>
<evidence type="ECO:0000313" key="2">
    <source>
        <dbReference type="EMBL" id="HJB27288.1"/>
    </source>
</evidence>